<dbReference type="InterPro" id="IPR036188">
    <property type="entry name" value="FAD/NAD-bd_sf"/>
</dbReference>
<accession>A0A6G1KT80</accession>
<gene>
    <name evidence="4" type="ORF">K504DRAFT_497616</name>
</gene>
<dbReference type="OrthoDB" id="269227at2759"/>
<dbReference type="GO" id="GO:0016614">
    <property type="term" value="F:oxidoreductase activity, acting on CH-OH group of donors"/>
    <property type="evidence" value="ECO:0007669"/>
    <property type="project" value="InterPro"/>
</dbReference>
<dbReference type="Gene3D" id="3.30.560.10">
    <property type="entry name" value="Glucose Oxidase, domain 3"/>
    <property type="match status" value="1"/>
</dbReference>
<comment type="cofactor">
    <cofactor evidence="2">
        <name>FAD</name>
        <dbReference type="ChEBI" id="CHEBI:57692"/>
    </cofactor>
</comment>
<evidence type="ECO:0000313" key="5">
    <source>
        <dbReference type="Proteomes" id="UP000799428"/>
    </source>
</evidence>
<dbReference type="AlphaFoldDB" id="A0A6G1KT80"/>
<dbReference type="SUPFAM" id="SSF54373">
    <property type="entry name" value="FAD-linked reductases, C-terminal domain"/>
    <property type="match status" value="1"/>
</dbReference>
<dbReference type="Pfam" id="PF05199">
    <property type="entry name" value="GMC_oxred_C"/>
    <property type="match status" value="1"/>
</dbReference>
<dbReference type="PANTHER" id="PTHR11552:SF123">
    <property type="entry name" value="GMC OXIDOREDUCTASE (AFU_ORTHOLOGUE AFUA_2G01770)-RELATED"/>
    <property type="match status" value="1"/>
</dbReference>
<dbReference type="GO" id="GO:0050660">
    <property type="term" value="F:flavin adenine dinucleotide binding"/>
    <property type="evidence" value="ECO:0007669"/>
    <property type="project" value="InterPro"/>
</dbReference>
<evidence type="ECO:0000256" key="1">
    <source>
        <dbReference type="ARBA" id="ARBA00010790"/>
    </source>
</evidence>
<keyword evidence="5" id="KW-1185">Reference proteome</keyword>
<dbReference type="PROSITE" id="PS00624">
    <property type="entry name" value="GMC_OXRED_2"/>
    <property type="match status" value="1"/>
</dbReference>
<name>A0A6G1KT80_9PLEO</name>
<feature type="domain" description="Glucose-methanol-choline oxidoreductase N-terminal" evidence="3">
    <location>
        <begin position="265"/>
        <end position="279"/>
    </location>
</feature>
<sequence length="583" mass="62798">MTNTTTPPTYDYIIIGGGTSGVPLASRLSVLCPTSIVLLEAGPDQTTNSFITNPNAFPGLFSSDGSARQWTHDHSTTPQPHCNNRCIPNPAGRLLSGSSAVNVGVWMRASATDYELIAERAGHGRFAFESMLDVFKRVETHWNKSAGNEDWHGFDGPVHTVGGRKYPLRKAVQESAEKLGHKYNPGATQGDPTGLIDMTQCFRATSSSTSERQHSSRVYDLSGVSVQCESPVARVLFNEDKRAVGVELIDGRNMFARKEVIVCCGTQKTPQLLMLSGVGPKEELEKHGIDVVHDSPGVGQNLFDHSSLTMYFALKHPEQGLALPFTGTMKPEYGQGMPCDFSLFTNIPPSTLSPVLEADGLLPTSNADDEEEDIHPHLRPKRCHTLVFPIYYPVLATPEYNPTIDLSSGTHMSMVSLQILPVSRGSITLSSSSPSDPPLIDPRYLSTSADLFMLRTAVRCALNLASTSPLSDHILGETPPVPSPSNANTTFPALDANSTDGEIDARIRQYKGTIAHPMGTCALGTVLDSEFRVNGVEGLRVCDASVFPEPLGATPSATIFALGEMCAALIAGERGMEREEANS</sequence>
<dbReference type="InterPro" id="IPR012132">
    <property type="entry name" value="GMC_OxRdtase"/>
</dbReference>
<dbReference type="PANTHER" id="PTHR11552">
    <property type="entry name" value="GLUCOSE-METHANOL-CHOLINE GMC OXIDOREDUCTASE"/>
    <property type="match status" value="1"/>
</dbReference>
<dbReference type="Gene3D" id="3.50.50.60">
    <property type="entry name" value="FAD/NAD(P)-binding domain"/>
    <property type="match status" value="1"/>
</dbReference>
<keyword evidence="2" id="KW-0285">Flavoprotein</keyword>
<dbReference type="EMBL" id="MU005764">
    <property type="protein sequence ID" value="KAF2715755.1"/>
    <property type="molecule type" value="Genomic_DNA"/>
</dbReference>
<organism evidence="4 5">
    <name type="scientific">Pleomassaria siparia CBS 279.74</name>
    <dbReference type="NCBI Taxonomy" id="1314801"/>
    <lineage>
        <taxon>Eukaryota</taxon>
        <taxon>Fungi</taxon>
        <taxon>Dikarya</taxon>
        <taxon>Ascomycota</taxon>
        <taxon>Pezizomycotina</taxon>
        <taxon>Dothideomycetes</taxon>
        <taxon>Pleosporomycetidae</taxon>
        <taxon>Pleosporales</taxon>
        <taxon>Pleomassariaceae</taxon>
        <taxon>Pleomassaria</taxon>
    </lineage>
</organism>
<protein>
    <submittedName>
        <fullName evidence="4">GMC oxidoreductase</fullName>
    </submittedName>
</protein>
<feature type="binding site" evidence="2">
    <location>
        <position position="232"/>
    </location>
    <ligand>
        <name>FAD</name>
        <dbReference type="ChEBI" id="CHEBI:57692"/>
    </ligand>
</feature>
<evidence type="ECO:0000313" key="4">
    <source>
        <dbReference type="EMBL" id="KAF2715755.1"/>
    </source>
</evidence>
<feature type="binding site" evidence="2">
    <location>
        <begin position="19"/>
        <end position="20"/>
    </location>
    <ligand>
        <name>FAD</name>
        <dbReference type="ChEBI" id="CHEBI:57692"/>
    </ligand>
</feature>
<evidence type="ECO:0000256" key="2">
    <source>
        <dbReference type="PIRSR" id="PIRSR000137-2"/>
    </source>
</evidence>
<keyword evidence="2" id="KW-0274">FAD</keyword>
<dbReference type="InterPro" id="IPR000172">
    <property type="entry name" value="GMC_OxRdtase_N"/>
</dbReference>
<feature type="binding site" evidence="2">
    <location>
        <begin position="102"/>
        <end position="105"/>
    </location>
    <ligand>
        <name>FAD</name>
        <dbReference type="ChEBI" id="CHEBI:57692"/>
    </ligand>
</feature>
<comment type="similarity">
    <text evidence="1">Belongs to the GMC oxidoreductase family.</text>
</comment>
<proteinExistence type="inferred from homology"/>
<reference evidence="4" key="1">
    <citation type="journal article" date="2020" name="Stud. Mycol.">
        <title>101 Dothideomycetes genomes: a test case for predicting lifestyles and emergence of pathogens.</title>
        <authorList>
            <person name="Haridas S."/>
            <person name="Albert R."/>
            <person name="Binder M."/>
            <person name="Bloem J."/>
            <person name="Labutti K."/>
            <person name="Salamov A."/>
            <person name="Andreopoulos B."/>
            <person name="Baker S."/>
            <person name="Barry K."/>
            <person name="Bills G."/>
            <person name="Bluhm B."/>
            <person name="Cannon C."/>
            <person name="Castanera R."/>
            <person name="Culley D."/>
            <person name="Daum C."/>
            <person name="Ezra D."/>
            <person name="Gonzalez J."/>
            <person name="Henrissat B."/>
            <person name="Kuo A."/>
            <person name="Liang C."/>
            <person name="Lipzen A."/>
            <person name="Lutzoni F."/>
            <person name="Magnuson J."/>
            <person name="Mondo S."/>
            <person name="Nolan M."/>
            <person name="Ohm R."/>
            <person name="Pangilinan J."/>
            <person name="Park H.-J."/>
            <person name="Ramirez L."/>
            <person name="Alfaro M."/>
            <person name="Sun H."/>
            <person name="Tritt A."/>
            <person name="Yoshinaga Y."/>
            <person name="Zwiers L.-H."/>
            <person name="Turgeon B."/>
            <person name="Goodwin S."/>
            <person name="Spatafora J."/>
            <person name="Crous P."/>
            <person name="Grigoriev I."/>
        </authorList>
    </citation>
    <scope>NUCLEOTIDE SEQUENCE</scope>
    <source>
        <strain evidence="4">CBS 279.74</strain>
    </source>
</reference>
<dbReference type="SUPFAM" id="SSF51905">
    <property type="entry name" value="FAD/NAD(P)-binding domain"/>
    <property type="match status" value="1"/>
</dbReference>
<dbReference type="Proteomes" id="UP000799428">
    <property type="component" value="Unassembled WGS sequence"/>
</dbReference>
<dbReference type="PIRSF" id="PIRSF000137">
    <property type="entry name" value="Alcohol_oxidase"/>
    <property type="match status" value="1"/>
</dbReference>
<evidence type="ECO:0000259" key="3">
    <source>
        <dbReference type="PROSITE" id="PS00624"/>
    </source>
</evidence>
<dbReference type="InterPro" id="IPR007867">
    <property type="entry name" value="GMC_OxRtase_C"/>
</dbReference>
<dbReference type="Pfam" id="PF00732">
    <property type="entry name" value="GMC_oxred_N"/>
    <property type="match status" value="1"/>
</dbReference>